<dbReference type="EMBL" id="AP017470">
    <property type="protein sequence ID" value="BBB32872.1"/>
    <property type="molecule type" value="Genomic_DNA"/>
</dbReference>
<reference evidence="12 13" key="1">
    <citation type="journal article" date="2012" name="Extremophiles">
        <title>Thermotomaculum hydrothermale gen. nov., sp. nov., a novel heterotrophic thermophile within the phylum Acidobacteria from a deep-sea hydrothermal vent chimney in the Southern Okinawa Trough.</title>
        <authorList>
            <person name="Izumi H."/>
            <person name="Nunoura T."/>
            <person name="Miyazaki M."/>
            <person name="Mino S."/>
            <person name="Toki T."/>
            <person name="Takai K."/>
            <person name="Sako Y."/>
            <person name="Sawabe T."/>
            <person name="Nakagawa S."/>
        </authorList>
    </citation>
    <scope>NUCLEOTIDE SEQUENCE [LARGE SCALE GENOMIC DNA]</scope>
    <source>
        <strain evidence="12 13">AC55</strain>
    </source>
</reference>
<keyword evidence="6" id="KW-0378">Hydrolase</keyword>
<keyword evidence="13" id="KW-1185">Reference proteome</keyword>
<protein>
    <submittedName>
        <fullName evidence="12">Peptidase M50</fullName>
    </submittedName>
</protein>
<dbReference type="PANTHER" id="PTHR31412:SF0">
    <property type="entry name" value="ZINC METALLOPROTEASE EGY1, CHLOROPLASTIC-RELATED"/>
    <property type="match status" value="1"/>
</dbReference>
<evidence type="ECO:0000256" key="4">
    <source>
        <dbReference type="ARBA" id="ARBA00022670"/>
    </source>
</evidence>
<evidence type="ECO:0000256" key="9">
    <source>
        <dbReference type="ARBA" id="ARBA00023136"/>
    </source>
</evidence>
<keyword evidence="9 10" id="KW-0472">Membrane</keyword>
<comment type="subcellular location">
    <subcellularLocation>
        <location evidence="2">Membrane</location>
        <topology evidence="2">Multi-pass membrane protein</topology>
    </subcellularLocation>
</comment>
<evidence type="ECO:0000256" key="7">
    <source>
        <dbReference type="ARBA" id="ARBA00022946"/>
    </source>
</evidence>
<comment type="similarity">
    <text evidence="3">Belongs to the peptidase M50B family.</text>
</comment>
<dbReference type="GO" id="GO:0016020">
    <property type="term" value="C:membrane"/>
    <property type="evidence" value="ECO:0007669"/>
    <property type="project" value="UniProtKB-SubCell"/>
</dbReference>
<evidence type="ECO:0000256" key="3">
    <source>
        <dbReference type="ARBA" id="ARBA00007931"/>
    </source>
</evidence>
<feature type="transmembrane region" description="Helical" evidence="10">
    <location>
        <begin position="41"/>
        <end position="63"/>
    </location>
</feature>
<keyword evidence="7" id="KW-0809">Transit peptide</keyword>
<evidence type="ECO:0000256" key="8">
    <source>
        <dbReference type="ARBA" id="ARBA00022989"/>
    </source>
</evidence>
<name>A0A7R6PML0_9BACT</name>
<proteinExistence type="inferred from homology"/>
<keyword evidence="8 10" id="KW-1133">Transmembrane helix</keyword>
<sequence length="312" mass="35433">MDYKPYRIIEIYPEFEIEEPEKNLKYLLKKANERLTKKQKFLSIILFFITFFITTFIGGLDYISFYKLNYPFFSIKFWLGGLWYSLPLMLILASHEMGHFLTATYYGIDCTPPYFIPAPTFIGTFGAFIKIKSPFLSKRELFDVGIAGPLAGFIVAVPVLTLGIILSKPAGHIVNSKDVITFGEPLLYKIIVLIKYGTTKVDLILHPTGFAGWIGLLVSALNLLPVSQLDGGHISYAVFGKKSFLIAYGLAFVLFISSFFYSGWIIWLVLLIILGIKHPRFFFENEPLDKKRKILALIALLIFYPLICANTC</sequence>
<dbReference type="GO" id="GO:0006508">
    <property type="term" value="P:proteolysis"/>
    <property type="evidence" value="ECO:0007669"/>
    <property type="project" value="UniProtKB-KW"/>
</dbReference>
<feature type="transmembrane region" description="Helical" evidence="10">
    <location>
        <begin position="141"/>
        <end position="166"/>
    </location>
</feature>
<evidence type="ECO:0000256" key="5">
    <source>
        <dbReference type="ARBA" id="ARBA00022692"/>
    </source>
</evidence>
<evidence type="ECO:0000256" key="6">
    <source>
        <dbReference type="ARBA" id="ARBA00022801"/>
    </source>
</evidence>
<evidence type="ECO:0000313" key="13">
    <source>
        <dbReference type="Proteomes" id="UP000595564"/>
    </source>
</evidence>
<organism evidence="12 13">
    <name type="scientific">Thermotomaculum hydrothermale</name>
    <dbReference type="NCBI Taxonomy" id="981385"/>
    <lineage>
        <taxon>Bacteria</taxon>
        <taxon>Pseudomonadati</taxon>
        <taxon>Acidobacteriota</taxon>
        <taxon>Holophagae</taxon>
        <taxon>Thermotomaculales</taxon>
        <taxon>Thermotomaculaceae</taxon>
        <taxon>Thermotomaculum</taxon>
    </lineage>
</organism>
<dbReference type="AlphaFoldDB" id="A0A7R6PML0"/>
<feature type="transmembrane region" description="Helical" evidence="10">
    <location>
        <begin position="113"/>
        <end position="129"/>
    </location>
</feature>
<feature type="transmembrane region" description="Helical" evidence="10">
    <location>
        <begin position="294"/>
        <end position="311"/>
    </location>
</feature>
<dbReference type="InterPro" id="IPR008915">
    <property type="entry name" value="Peptidase_M50"/>
</dbReference>
<comment type="cofactor">
    <cofactor evidence="1">
        <name>Zn(2+)</name>
        <dbReference type="ChEBI" id="CHEBI:29105"/>
    </cofactor>
</comment>
<dbReference type="CDD" id="cd06160">
    <property type="entry name" value="S2P-M50_like_2"/>
    <property type="match status" value="1"/>
</dbReference>
<feature type="transmembrane region" description="Helical" evidence="10">
    <location>
        <begin position="203"/>
        <end position="224"/>
    </location>
</feature>
<feature type="domain" description="Peptidase M50" evidence="11">
    <location>
        <begin position="85"/>
        <end position="240"/>
    </location>
</feature>
<dbReference type="InterPro" id="IPR044838">
    <property type="entry name" value="EGY1-like"/>
</dbReference>
<dbReference type="Proteomes" id="UP000595564">
    <property type="component" value="Chromosome"/>
</dbReference>
<feature type="transmembrane region" description="Helical" evidence="10">
    <location>
        <begin position="75"/>
        <end position="93"/>
    </location>
</feature>
<keyword evidence="4" id="KW-0645">Protease</keyword>
<evidence type="ECO:0000259" key="11">
    <source>
        <dbReference type="Pfam" id="PF02163"/>
    </source>
</evidence>
<evidence type="ECO:0000256" key="10">
    <source>
        <dbReference type="SAM" id="Phobius"/>
    </source>
</evidence>
<feature type="transmembrane region" description="Helical" evidence="10">
    <location>
        <begin position="245"/>
        <end position="274"/>
    </location>
</feature>
<dbReference type="PANTHER" id="PTHR31412">
    <property type="entry name" value="ZINC METALLOPROTEASE EGY1"/>
    <property type="match status" value="1"/>
</dbReference>
<evidence type="ECO:0000256" key="1">
    <source>
        <dbReference type="ARBA" id="ARBA00001947"/>
    </source>
</evidence>
<dbReference type="KEGG" id="thyd:TTHT_1359"/>
<evidence type="ECO:0000313" key="12">
    <source>
        <dbReference type="EMBL" id="BBB32872.1"/>
    </source>
</evidence>
<evidence type="ECO:0000256" key="2">
    <source>
        <dbReference type="ARBA" id="ARBA00004141"/>
    </source>
</evidence>
<dbReference type="GO" id="GO:0008233">
    <property type="term" value="F:peptidase activity"/>
    <property type="evidence" value="ECO:0007669"/>
    <property type="project" value="UniProtKB-KW"/>
</dbReference>
<dbReference type="Pfam" id="PF02163">
    <property type="entry name" value="Peptidase_M50"/>
    <property type="match status" value="1"/>
</dbReference>
<keyword evidence="5 10" id="KW-0812">Transmembrane</keyword>
<accession>A0A7R6PML0</accession>
<dbReference type="RefSeq" id="WP_201327173.1">
    <property type="nucleotide sequence ID" value="NZ_AP017470.1"/>
</dbReference>
<gene>
    <name evidence="12" type="ORF">TTHT_1359</name>
</gene>